<keyword evidence="2" id="KW-1185">Reference proteome</keyword>
<evidence type="ECO:0000313" key="2">
    <source>
        <dbReference type="Proteomes" id="UP000076871"/>
    </source>
</evidence>
<evidence type="ECO:0000313" key="1">
    <source>
        <dbReference type="EMBL" id="KZT11860.1"/>
    </source>
</evidence>
<dbReference type="STRING" id="1314785.A0A165HKT8"/>
<organism evidence="1 2">
    <name type="scientific">Laetiporus sulphureus 93-53</name>
    <dbReference type="NCBI Taxonomy" id="1314785"/>
    <lineage>
        <taxon>Eukaryota</taxon>
        <taxon>Fungi</taxon>
        <taxon>Dikarya</taxon>
        <taxon>Basidiomycota</taxon>
        <taxon>Agaricomycotina</taxon>
        <taxon>Agaricomycetes</taxon>
        <taxon>Polyporales</taxon>
        <taxon>Laetiporus</taxon>
    </lineage>
</organism>
<name>A0A165HKT8_9APHY</name>
<gene>
    <name evidence="1" type="ORF">LAESUDRAFT_155365</name>
</gene>
<dbReference type="RefSeq" id="XP_040769508.1">
    <property type="nucleotide sequence ID" value="XM_040901384.1"/>
</dbReference>
<dbReference type="InParanoid" id="A0A165HKT8"/>
<sequence length="137" mass="15129">MSLTHWIQMHLAAERKWTNCWPNMMLFVAQTPVTYEDHSLRFSYATAATIVFDAHKVAPLISRGDKEYMAYIKRESELMDEWLKPMTMANQKHAASASSSQNAHNGLTAIASSGSGGAVTDAEANTLLNSPGDLLKQ</sequence>
<dbReference type="GeneID" id="63818416"/>
<dbReference type="AlphaFoldDB" id="A0A165HKT8"/>
<proteinExistence type="predicted"/>
<reference evidence="1 2" key="1">
    <citation type="journal article" date="2016" name="Mol. Biol. Evol.">
        <title>Comparative Genomics of Early-Diverging Mushroom-Forming Fungi Provides Insights into the Origins of Lignocellulose Decay Capabilities.</title>
        <authorList>
            <person name="Nagy L.G."/>
            <person name="Riley R."/>
            <person name="Tritt A."/>
            <person name="Adam C."/>
            <person name="Daum C."/>
            <person name="Floudas D."/>
            <person name="Sun H."/>
            <person name="Yadav J.S."/>
            <person name="Pangilinan J."/>
            <person name="Larsson K.H."/>
            <person name="Matsuura K."/>
            <person name="Barry K."/>
            <person name="Labutti K."/>
            <person name="Kuo R."/>
            <person name="Ohm R.A."/>
            <person name="Bhattacharya S.S."/>
            <person name="Shirouzu T."/>
            <person name="Yoshinaga Y."/>
            <person name="Martin F.M."/>
            <person name="Grigoriev I.V."/>
            <person name="Hibbett D.S."/>
        </authorList>
    </citation>
    <scope>NUCLEOTIDE SEQUENCE [LARGE SCALE GENOMIC DNA]</scope>
    <source>
        <strain evidence="1 2">93-53</strain>
    </source>
</reference>
<accession>A0A165HKT8</accession>
<protein>
    <submittedName>
        <fullName evidence="1">Uncharacterized protein</fullName>
    </submittedName>
</protein>
<dbReference type="EMBL" id="KV427606">
    <property type="protein sequence ID" value="KZT11860.1"/>
    <property type="molecule type" value="Genomic_DNA"/>
</dbReference>
<dbReference type="Proteomes" id="UP000076871">
    <property type="component" value="Unassembled WGS sequence"/>
</dbReference>